<dbReference type="SUPFAM" id="SSF47459">
    <property type="entry name" value="HLH, helix-loop-helix DNA-binding domain"/>
    <property type="match status" value="1"/>
</dbReference>
<evidence type="ECO:0000256" key="1">
    <source>
        <dbReference type="ARBA" id="ARBA00004123"/>
    </source>
</evidence>
<comment type="caution">
    <text evidence="6">The sequence shown here is derived from an EMBL/GenBank/DDBJ whole genome shotgun (WGS) entry which is preliminary data.</text>
</comment>
<dbReference type="InterPro" id="IPR045239">
    <property type="entry name" value="bHLH95_bHLH"/>
</dbReference>
<evidence type="ECO:0000313" key="6">
    <source>
        <dbReference type="EMBL" id="RWR93506.1"/>
    </source>
</evidence>
<keyword evidence="4" id="KW-0539">Nucleus</keyword>
<evidence type="ECO:0000259" key="5">
    <source>
        <dbReference type="PROSITE" id="PS50888"/>
    </source>
</evidence>
<dbReference type="EMBL" id="QPKB01000010">
    <property type="protein sequence ID" value="RWR93506.1"/>
    <property type="molecule type" value="Genomic_DNA"/>
</dbReference>
<comment type="subcellular location">
    <subcellularLocation>
        <location evidence="1">Nucleus</location>
    </subcellularLocation>
</comment>
<keyword evidence="3" id="KW-0804">Transcription</keyword>
<dbReference type="OrthoDB" id="1610519at2759"/>
<dbReference type="PANTHER" id="PTHR45914:SF24">
    <property type="entry name" value="BHLH DOMAIN-CONTAINING PROTEIN"/>
    <property type="match status" value="1"/>
</dbReference>
<accession>A0A443PRW8</accession>
<keyword evidence="2" id="KW-0805">Transcription regulation</keyword>
<feature type="domain" description="BHLH" evidence="5">
    <location>
        <begin position="182"/>
        <end position="231"/>
    </location>
</feature>
<gene>
    <name evidence="6" type="ORF">CKAN_02276000</name>
</gene>
<organism evidence="6 7">
    <name type="scientific">Cinnamomum micranthum f. kanehirae</name>
    <dbReference type="NCBI Taxonomy" id="337451"/>
    <lineage>
        <taxon>Eukaryota</taxon>
        <taxon>Viridiplantae</taxon>
        <taxon>Streptophyta</taxon>
        <taxon>Embryophyta</taxon>
        <taxon>Tracheophyta</taxon>
        <taxon>Spermatophyta</taxon>
        <taxon>Magnoliopsida</taxon>
        <taxon>Magnoliidae</taxon>
        <taxon>Laurales</taxon>
        <taxon>Lauraceae</taxon>
        <taxon>Cinnamomum</taxon>
    </lineage>
</organism>
<dbReference type="PROSITE" id="PS50888">
    <property type="entry name" value="BHLH"/>
    <property type="match status" value="1"/>
</dbReference>
<dbReference type="Gene3D" id="4.10.280.10">
    <property type="entry name" value="Helix-loop-helix DNA-binding domain"/>
    <property type="match status" value="1"/>
</dbReference>
<dbReference type="GO" id="GO:0003700">
    <property type="term" value="F:DNA-binding transcription factor activity"/>
    <property type="evidence" value="ECO:0007669"/>
    <property type="project" value="InterPro"/>
</dbReference>
<dbReference type="InterPro" id="IPR011598">
    <property type="entry name" value="bHLH_dom"/>
</dbReference>
<dbReference type="PANTHER" id="PTHR45914">
    <property type="entry name" value="TRANSCRIPTION FACTOR HEC3-RELATED"/>
    <property type="match status" value="1"/>
</dbReference>
<sequence>MERALSMSGRFFEIGSSSGRLTPQPIFPIENLSKTLALLQGSDYPLGSSLFGLPPDLLSLPYLIEDPPPPSLQLIRPEQDPTPLRFESDKLKSPKLELGEEHNYIPTVHPDQSLLLLPSLEYPPLVFYPIDGLDLFTVGSVQKRLRTLPYADLEHPTLDQSSSPSGTFLPLVEEVANAAPAAHAYPRCTLARRRRKRLNDRTRSLEGLMPWERKMDTATLLEEAHKYVRFLEAQVSALQGMPGLSGLPPTGPKPVRAGGFGGLERLNRQQTLQVLVNSARVQEKLYASGCCVFSFEQTMALKKMAEKKMKVSEFEG</sequence>
<dbReference type="GO" id="GO:0046983">
    <property type="term" value="F:protein dimerization activity"/>
    <property type="evidence" value="ECO:0007669"/>
    <property type="project" value="InterPro"/>
</dbReference>
<dbReference type="AlphaFoldDB" id="A0A443PRW8"/>
<dbReference type="Proteomes" id="UP000283530">
    <property type="component" value="Unassembled WGS sequence"/>
</dbReference>
<evidence type="ECO:0000256" key="3">
    <source>
        <dbReference type="ARBA" id="ARBA00023163"/>
    </source>
</evidence>
<dbReference type="CDD" id="cd11393">
    <property type="entry name" value="bHLH_AtbHLH_like"/>
    <property type="match status" value="1"/>
</dbReference>
<dbReference type="Pfam" id="PF00010">
    <property type="entry name" value="HLH"/>
    <property type="match status" value="1"/>
</dbReference>
<name>A0A443PRW8_9MAGN</name>
<reference evidence="6 7" key="1">
    <citation type="journal article" date="2019" name="Nat. Plants">
        <title>Stout camphor tree genome fills gaps in understanding of flowering plant genome evolution.</title>
        <authorList>
            <person name="Chaw S.M."/>
            <person name="Liu Y.C."/>
            <person name="Wu Y.W."/>
            <person name="Wang H.Y."/>
            <person name="Lin C.I."/>
            <person name="Wu C.S."/>
            <person name="Ke H.M."/>
            <person name="Chang L.Y."/>
            <person name="Hsu C.Y."/>
            <person name="Yang H.T."/>
            <person name="Sudianto E."/>
            <person name="Hsu M.H."/>
            <person name="Wu K.P."/>
            <person name="Wang L.N."/>
            <person name="Leebens-Mack J.H."/>
            <person name="Tsai I.J."/>
        </authorList>
    </citation>
    <scope>NUCLEOTIDE SEQUENCE [LARGE SCALE GENOMIC DNA]</scope>
    <source>
        <strain evidence="7">cv. Chaw 1501</strain>
        <tissue evidence="6">Young leaves</tissue>
    </source>
</reference>
<dbReference type="InterPro" id="IPR045843">
    <property type="entry name" value="IND-like"/>
</dbReference>
<protein>
    <submittedName>
        <fullName evidence="6">Transcription factor bHLH117</fullName>
    </submittedName>
</protein>
<keyword evidence="7" id="KW-1185">Reference proteome</keyword>
<evidence type="ECO:0000256" key="2">
    <source>
        <dbReference type="ARBA" id="ARBA00023015"/>
    </source>
</evidence>
<evidence type="ECO:0000256" key="4">
    <source>
        <dbReference type="ARBA" id="ARBA00023242"/>
    </source>
</evidence>
<evidence type="ECO:0000313" key="7">
    <source>
        <dbReference type="Proteomes" id="UP000283530"/>
    </source>
</evidence>
<dbReference type="GO" id="GO:0005634">
    <property type="term" value="C:nucleus"/>
    <property type="evidence" value="ECO:0007669"/>
    <property type="project" value="UniProtKB-SubCell"/>
</dbReference>
<dbReference type="SMART" id="SM00353">
    <property type="entry name" value="HLH"/>
    <property type="match status" value="1"/>
</dbReference>
<dbReference type="InterPro" id="IPR036638">
    <property type="entry name" value="HLH_DNA-bd_sf"/>
</dbReference>
<proteinExistence type="predicted"/>